<accession>J9B731</accession>
<name>J9B731_WUCBA</name>
<dbReference type="InterPro" id="IPR000504">
    <property type="entry name" value="RRM_dom"/>
</dbReference>
<dbReference type="AlphaFoldDB" id="J9B731"/>
<dbReference type="GO" id="GO:2000766">
    <property type="term" value="P:negative regulation of cytoplasmic translation"/>
    <property type="evidence" value="ECO:0007669"/>
    <property type="project" value="TreeGrafter"/>
</dbReference>
<gene>
    <name evidence="2" type="ORF">WUBG_06235</name>
</gene>
<dbReference type="GO" id="GO:0043005">
    <property type="term" value="C:neuron projection"/>
    <property type="evidence" value="ECO:0007669"/>
    <property type="project" value="TreeGrafter"/>
</dbReference>
<dbReference type="GO" id="GO:0003730">
    <property type="term" value="F:mRNA 3'-UTR binding"/>
    <property type="evidence" value="ECO:0007669"/>
    <property type="project" value="InterPro"/>
</dbReference>
<evidence type="ECO:0000313" key="2">
    <source>
        <dbReference type="EMBL" id="EJW82850.1"/>
    </source>
</evidence>
<dbReference type="GO" id="GO:0005634">
    <property type="term" value="C:nucleus"/>
    <property type="evidence" value="ECO:0007669"/>
    <property type="project" value="TreeGrafter"/>
</dbReference>
<evidence type="ECO:0000313" key="3">
    <source>
        <dbReference type="Proteomes" id="UP000004810"/>
    </source>
</evidence>
<sequence>MDKRDCKTSEQAEGSLRGLYLGTEMSDVIGNFFKRYGSNFVDWPHRNCCNIAAPPNGYAFVIFKNERAVRRLIYASDLKHGKLFIDMKDGDVQVKTVVSVMQLITREIW</sequence>
<proteinExistence type="predicted"/>
<dbReference type="PANTHER" id="PTHR12566">
    <property type="entry name" value="CYTOPLASMIC POLYADENYLATION ELEMENT BINDING PROTEIN CPEB"/>
    <property type="match status" value="1"/>
</dbReference>
<dbReference type="Gene3D" id="3.30.70.330">
    <property type="match status" value="1"/>
</dbReference>
<organism evidence="2 3">
    <name type="scientific">Wuchereria bancrofti</name>
    <dbReference type="NCBI Taxonomy" id="6293"/>
    <lineage>
        <taxon>Eukaryota</taxon>
        <taxon>Metazoa</taxon>
        <taxon>Ecdysozoa</taxon>
        <taxon>Nematoda</taxon>
        <taxon>Chromadorea</taxon>
        <taxon>Rhabditida</taxon>
        <taxon>Spirurina</taxon>
        <taxon>Spiruromorpha</taxon>
        <taxon>Filarioidea</taxon>
        <taxon>Onchocercidae</taxon>
        <taxon>Wuchereria</taxon>
    </lineage>
</organism>
<dbReference type="InterPro" id="IPR034819">
    <property type="entry name" value="CPEB"/>
</dbReference>
<dbReference type="GO" id="GO:0005737">
    <property type="term" value="C:cytoplasm"/>
    <property type="evidence" value="ECO:0007669"/>
    <property type="project" value="TreeGrafter"/>
</dbReference>
<protein>
    <recommendedName>
        <fullName evidence="1">RRM domain-containing protein</fullName>
    </recommendedName>
</protein>
<feature type="domain" description="RRM" evidence="1">
    <location>
        <begin position="28"/>
        <end position="97"/>
    </location>
</feature>
<dbReference type="Pfam" id="PF16367">
    <property type="entry name" value="RRM_7"/>
    <property type="match status" value="1"/>
</dbReference>
<dbReference type="GO" id="GO:0043022">
    <property type="term" value="F:ribosome binding"/>
    <property type="evidence" value="ECO:0007669"/>
    <property type="project" value="TreeGrafter"/>
</dbReference>
<dbReference type="InterPro" id="IPR012677">
    <property type="entry name" value="Nucleotide-bd_a/b_plait_sf"/>
</dbReference>
<evidence type="ECO:0000259" key="1">
    <source>
        <dbReference type="Pfam" id="PF16367"/>
    </source>
</evidence>
<dbReference type="Proteomes" id="UP000004810">
    <property type="component" value="Unassembled WGS sequence"/>
</dbReference>
<dbReference type="GO" id="GO:0045202">
    <property type="term" value="C:synapse"/>
    <property type="evidence" value="ECO:0007669"/>
    <property type="project" value="TreeGrafter"/>
</dbReference>
<dbReference type="PANTHER" id="PTHR12566:SF12">
    <property type="entry name" value="TRANSLATIONAL REGULATOR ORB2"/>
    <property type="match status" value="1"/>
</dbReference>
<dbReference type="GO" id="GO:0008135">
    <property type="term" value="F:translation factor activity, RNA binding"/>
    <property type="evidence" value="ECO:0007669"/>
    <property type="project" value="TreeGrafter"/>
</dbReference>
<dbReference type="EMBL" id="ADBV01002594">
    <property type="protein sequence ID" value="EJW82850.1"/>
    <property type="molecule type" value="Genomic_DNA"/>
</dbReference>
<dbReference type="GO" id="GO:0000900">
    <property type="term" value="F:mRNA regulatory element binding translation repressor activity"/>
    <property type="evidence" value="ECO:0007669"/>
    <property type="project" value="TreeGrafter"/>
</dbReference>
<comment type="caution">
    <text evidence="2">The sequence shown here is derived from an EMBL/GenBank/DDBJ whole genome shotgun (WGS) entry which is preliminary data.</text>
</comment>
<reference evidence="3" key="1">
    <citation type="submission" date="2012-08" db="EMBL/GenBank/DDBJ databases">
        <title>The Genome Sequence of Wuchereria bancrofti.</title>
        <authorList>
            <person name="Nutman T.B."/>
            <person name="Fink D.L."/>
            <person name="Russ C."/>
            <person name="Young S."/>
            <person name="Zeng Q."/>
            <person name="Koehrsen M."/>
            <person name="Alvarado L."/>
            <person name="Berlin A."/>
            <person name="Chapman S.B."/>
            <person name="Chen Z."/>
            <person name="Freedman E."/>
            <person name="Gellesch M."/>
            <person name="Goldberg J."/>
            <person name="Griggs A."/>
            <person name="Gujja S."/>
            <person name="Heilman E.R."/>
            <person name="Heiman D."/>
            <person name="Hepburn T."/>
            <person name="Howarth C."/>
            <person name="Jen D."/>
            <person name="Larson L."/>
            <person name="Lewis B."/>
            <person name="Mehta T."/>
            <person name="Park D."/>
            <person name="Pearson M."/>
            <person name="Roberts A."/>
            <person name="Saif S."/>
            <person name="Shea T."/>
            <person name="Shenoy N."/>
            <person name="Sisk P."/>
            <person name="Stolte C."/>
            <person name="Sykes S."/>
            <person name="Walk T."/>
            <person name="White J."/>
            <person name="Yandava C."/>
            <person name="Haas B."/>
            <person name="Henn M.R."/>
            <person name="Nusbaum C."/>
            <person name="Birren B."/>
        </authorList>
    </citation>
    <scope>NUCLEOTIDE SEQUENCE [LARGE SCALE GENOMIC DNA]</scope>
    <source>
        <strain evidence="3">NA</strain>
    </source>
</reference>